<dbReference type="AlphaFoldDB" id="A0A0F5ZND1"/>
<accession>A0A0F5ZND1</accession>
<dbReference type="EMBL" id="JZRZ01000018">
    <property type="protein sequence ID" value="KKD57241.1"/>
    <property type="molecule type" value="Genomic_DNA"/>
</dbReference>
<dbReference type="PATRIC" id="fig|40324.63.peg.3774"/>
<reference evidence="1 2" key="1">
    <citation type="submission" date="2015-03" db="EMBL/GenBank/DDBJ databases">
        <title>Draft genome of Stenotrophomonas maltophila isolated from urine specimen.</title>
        <authorList>
            <person name="Murugan N."/>
            <person name="Malathi J."/>
            <person name="Umashankar V."/>
            <person name="Madhavan H."/>
        </authorList>
    </citation>
    <scope>NUCLEOTIDE SEQUENCE [LARGE SCALE GENOMIC DNA]</scope>
    <source>
        <strain evidence="1 2">JMNMN1</strain>
    </source>
</reference>
<sequence length="88" mass="10061">MGMNTARAAWTAEYREARKLARFIDTFHDKLCSVPVMERTFPQCRGFEFARLSGDRLGWVGNGLFARSVKCHRLLLACLAHEHPRIPA</sequence>
<evidence type="ECO:0000313" key="1">
    <source>
        <dbReference type="EMBL" id="KKD57241.1"/>
    </source>
</evidence>
<protein>
    <submittedName>
        <fullName evidence="1">Uncharacterized protein</fullName>
    </submittedName>
</protein>
<evidence type="ECO:0000313" key="2">
    <source>
        <dbReference type="Proteomes" id="UP000243478"/>
    </source>
</evidence>
<proteinExistence type="predicted"/>
<name>A0A0F5ZND1_STEMA</name>
<dbReference type="Proteomes" id="UP000243478">
    <property type="component" value="Unassembled WGS sequence"/>
</dbReference>
<organism evidence="1 2">
    <name type="scientific">Stenotrophomonas maltophilia</name>
    <name type="common">Pseudomonas maltophilia</name>
    <name type="synonym">Xanthomonas maltophilia</name>
    <dbReference type="NCBI Taxonomy" id="40324"/>
    <lineage>
        <taxon>Bacteria</taxon>
        <taxon>Pseudomonadati</taxon>
        <taxon>Pseudomonadota</taxon>
        <taxon>Gammaproteobacteria</taxon>
        <taxon>Lysobacterales</taxon>
        <taxon>Lysobacteraceae</taxon>
        <taxon>Stenotrophomonas</taxon>
        <taxon>Stenotrophomonas maltophilia group</taxon>
    </lineage>
</organism>
<comment type="caution">
    <text evidence="1">The sequence shown here is derived from an EMBL/GenBank/DDBJ whole genome shotgun (WGS) entry which is preliminary data.</text>
</comment>
<gene>
    <name evidence="1" type="ORF">VM57_10200</name>
</gene>